<dbReference type="OrthoDB" id="206077at2157"/>
<dbReference type="InterPro" id="IPR016040">
    <property type="entry name" value="NAD(P)-bd_dom"/>
</dbReference>
<dbReference type="AlphaFoldDB" id="L9ZRQ5"/>
<reference evidence="2 3" key="1">
    <citation type="journal article" date="2014" name="PLoS Genet.">
        <title>Phylogenetically driven sequencing of extremely halophilic archaea reveals strategies for static and dynamic osmo-response.</title>
        <authorList>
            <person name="Becker E.A."/>
            <person name="Seitzer P.M."/>
            <person name="Tritt A."/>
            <person name="Larsen D."/>
            <person name="Krusor M."/>
            <person name="Yao A.I."/>
            <person name="Wu D."/>
            <person name="Madern D."/>
            <person name="Eisen J.A."/>
            <person name="Darling A.E."/>
            <person name="Facciotti M.T."/>
        </authorList>
    </citation>
    <scope>NUCLEOTIDE SEQUENCE [LARGE SCALE GENOMIC DNA]</scope>
    <source>
        <strain evidence="2 3">JCM 10989</strain>
    </source>
</reference>
<dbReference type="Gene3D" id="3.40.50.720">
    <property type="entry name" value="NAD(P)-binding Rossmann-like Domain"/>
    <property type="match status" value="1"/>
</dbReference>
<dbReference type="CDD" id="cd05243">
    <property type="entry name" value="SDR_a5"/>
    <property type="match status" value="1"/>
</dbReference>
<feature type="domain" description="NAD(P)-binding" evidence="1">
    <location>
        <begin position="17"/>
        <end position="196"/>
    </location>
</feature>
<dbReference type="Pfam" id="PF13460">
    <property type="entry name" value="NAD_binding_10"/>
    <property type="match status" value="1"/>
</dbReference>
<dbReference type="Proteomes" id="UP000011519">
    <property type="component" value="Unassembled WGS sequence"/>
</dbReference>
<accession>L9ZRQ5</accession>
<dbReference type="PANTHER" id="PTHR15020:SF50">
    <property type="entry name" value="UPF0659 PROTEIN YMR090W"/>
    <property type="match status" value="1"/>
</dbReference>
<comment type="caution">
    <text evidence="2">The sequence shown here is derived from an EMBL/GenBank/DDBJ whole genome shotgun (WGS) entry which is preliminary data.</text>
</comment>
<evidence type="ECO:0000313" key="3">
    <source>
        <dbReference type="Proteomes" id="UP000011519"/>
    </source>
</evidence>
<evidence type="ECO:0000313" key="2">
    <source>
        <dbReference type="EMBL" id="ELY88247.1"/>
    </source>
</evidence>
<evidence type="ECO:0000259" key="1">
    <source>
        <dbReference type="Pfam" id="PF13460"/>
    </source>
</evidence>
<keyword evidence="3" id="KW-1185">Reference proteome</keyword>
<organism evidence="2 3">
    <name type="scientific">Natrialba hulunbeirensis JCM 10989</name>
    <dbReference type="NCBI Taxonomy" id="1227493"/>
    <lineage>
        <taxon>Archaea</taxon>
        <taxon>Methanobacteriati</taxon>
        <taxon>Methanobacteriota</taxon>
        <taxon>Stenosarchaea group</taxon>
        <taxon>Halobacteria</taxon>
        <taxon>Halobacteriales</taxon>
        <taxon>Natrialbaceae</taxon>
        <taxon>Natrialba</taxon>
    </lineage>
</organism>
<dbReference type="SUPFAM" id="SSF51735">
    <property type="entry name" value="NAD(P)-binding Rossmann-fold domains"/>
    <property type="match status" value="1"/>
</dbReference>
<dbReference type="InterPro" id="IPR036291">
    <property type="entry name" value="NAD(P)-bd_dom_sf"/>
</dbReference>
<sequence length="229" mass="23800">MSDTDDPTATETVLVAGSHGQVGQHVTETLAAHEGYHVRAMVRDDSQVEEMESMGADIDAVVADLTDSVEHAVDGCDAIIFAAGSGGEDVYGVDRDGAIRLVDAAADQGIDRFVMLSSMGADDPESGPEPLQDYLIAKAEADEYLRESGLSHTIARPGELTTESGTGEIRVGTDFDLGDGDIPREDVATVLVGVLEYDGLIGETFELLSGDDPIDAALESLAGAGTDAA</sequence>
<dbReference type="STRING" id="1227493.C483_16081"/>
<protein>
    <submittedName>
        <fullName evidence="2">NAD-dependent epimerase/dehydratase</fullName>
    </submittedName>
</protein>
<proteinExistence type="predicted"/>
<dbReference type="PATRIC" id="fig|1227493.4.peg.3232"/>
<gene>
    <name evidence="2" type="ORF">C483_16081</name>
</gene>
<name>L9ZRQ5_9EURY</name>
<dbReference type="EMBL" id="AOIM01000039">
    <property type="protein sequence ID" value="ELY88247.1"/>
    <property type="molecule type" value="Genomic_DNA"/>
</dbReference>
<dbReference type="PANTHER" id="PTHR15020">
    <property type="entry name" value="FLAVIN REDUCTASE-RELATED"/>
    <property type="match status" value="1"/>
</dbReference>
<dbReference type="RefSeq" id="WP_006654360.1">
    <property type="nucleotide sequence ID" value="NZ_AOIM01000039.1"/>
</dbReference>